<protein>
    <submittedName>
        <fullName evidence="1">Putative structural protein</fullName>
    </submittedName>
</protein>
<dbReference type="EMBL" id="MT143714">
    <property type="protein sequence ID" value="QJB01562.1"/>
    <property type="molecule type" value="Genomic_DNA"/>
</dbReference>
<accession>A0A6M3M9P2</accession>
<reference evidence="1" key="1">
    <citation type="submission" date="2020-03" db="EMBL/GenBank/DDBJ databases">
        <title>The deep terrestrial virosphere.</title>
        <authorList>
            <person name="Holmfeldt K."/>
            <person name="Nilsson E."/>
            <person name="Simone D."/>
            <person name="Lopez-Fernandez M."/>
            <person name="Wu X."/>
            <person name="de Brujin I."/>
            <person name="Lundin D."/>
            <person name="Andersson A."/>
            <person name="Bertilsson S."/>
            <person name="Dopson M."/>
        </authorList>
    </citation>
    <scope>NUCLEOTIDE SEQUENCE</scope>
    <source>
        <strain evidence="1">MM171B02396</strain>
    </source>
</reference>
<evidence type="ECO:0000313" key="1">
    <source>
        <dbReference type="EMBL" id="QJB01562.1"/>
    </source>
</evidence>
<name>A0A6M3M9P2_9ZZZZ</name>
<dbReference type="AlphaFoldDB" id="A0A6M3M9P2"/>
<organism evidence="1">
    <name type="scientific">viral metagenome</name>
    <dbReference type="NCBI Taxonomy" id="1070528"/>
    <lineage>
        <taxon>unclassified sequences</taxon>
        <taxon>metagenomes</taxon>
        <taxon>organismal metagenomes</taxon>
    </lineage>
</organism>
<sequence>MASKTLIVGNTISLSEIANLSKGSDVASANALVLGKDGNYFDITGTTAITSIGTLGIGTMVCLHFDGILTFTHHATDLILPSGANITTAAGDEAILIEYASGDWRCISYTKASGISVITEISEDTSPQLGGDLDLTDYEILVDTSPDADVTASGMKGVFTNGNAGAVAFGDVCYMAADGDLEFADADAVTSMPGLYMALGTIAAAASGEWLTLGIARNDAWNWTIGAGTLGLIYISVTGTTGNTLTQTAPSGSGDQVQVVGHAISADIMMFNPSPVLVEIT</sequence>
<gene>
    <name evidence="1" type="ORF">MM171B02396_0009</name>
</gene>
<proteinExistence type="predicted"/>